<gene>
    <name evidence="1" type="ORF">JKILLFL_G1456</name>
</gene>
<proteinExistence type="predicted"/>
<accession>A0A9N8LRB1</accession>
<protein>
    <submittedName>
        <fullName evidence="1">Uncharacterized protein</fullName>
    </submittedName>
</protein>
<organism evidence="1 2">
    <name type="scientific">Tilletia laevis</name>
    <dbReference type="NCBI Taxonomy" id="157183"/>
    <lineage>
        <taxon>Eukaryota</taxon>
        <taxon>Fungi</taxon>
        <taxon>Dikarya</taxon>
        <taxon>Basidiomycota</taxon>
        <taxon>Ustilaginomycotina</taxon>
        <taxon>Exobasidiomycetes</taxon>
        <taxon>Tilletiales</taxon>
        <taxon>Tilletiaceae</taxon>
        <taxon>Tilletia</taxon>
    </lineage>
</organism>
<evidence type="ECO:0000313" key="2">
    <source>
        <dbReference type="Proteomes" id="UP000836404"/>
    </source>
</evidence>
<dbReference type="EMBL" id="CAJHJF010003165">
    <property type="protein sequence ID" value="CAD6933300.1"/>
    <property type="molecule type" value="Genomic_DNA"/>
</dbReference>
<keyword evidence="2" id="KW-1185">Reference proteome</keyword>
<reference evidence="1 2" key="1">
    <citation type="submission" date="2020-10" db="EMBL/GenBank/DDBJ databases">
        <authorList>
            <person name="Sedaghatjoo S."/>
        </authorList>
    </citation>
    <scope>NUCLEOTIDE SEQUENCE [LARGE SCALE GENOMIC DNA]</scope>
    <source>
        <strain evidence="1 2">LLFL</strain>
    </source>
</reference>
<name>A0A9N8LRB1_9BASI</name>
<comment type="caution">
    <text evidence="1">The sequence shown here is derived from an EMBL/GenBank/DDBJ whole genome shotgun (WGS) entry which is preliminary data.</text>
</comment>
<dbReference type="Proteomes" id="UP000836404">
    <property type="component" value="Unassembled WGS sequence"/>
</dbReference>
<dbReference type="AlphaFoldDB" id="A0A9N8LRB1"/>
<sequence length="308" mass="33907">MSVQIESPAFACGLPVGAHAPWHFDAVYGAHCTRRPISISISSRASISLCLSSGSRPAFPYAMGPGQTLGRNPNLFTFGYRCALRLCMACWTARLDPNLDKGEWADGHCPAARRRQKWKSQRIFIQQGDNWDPTKICGGVGVTTMDLLEYIVDNLITKFKKRDENGKRTFEHRWNPTTFGGGVDITTIPGVPQLLDQHKAEFGVIRDPMCLFAEAMNEYGQYCTARLRLETRIESHIKAGLTTMVNASSPTTPLHAFEDDNTSISGSEASYDGGSHVHVPADCHRQATHSNSHQASTAQSHPLIIHLG</sequence>
<evidence type="ECO:0000313" key="1">
    <source>
        <dbReference type="EMBL" id="CAD6933300.1"/>
    </source>
</evidence>